<keyword evidence="2" id="KW-1133">Transmembrane helix</keyword>
<dbReference type="GO" id="GO:0003677">
    <property type="term" value="F:DNA binding"/>
    <property type="evidence" value="ECO:0007669"/>
    <property type="project" value="InterPro"/>
</dbReference>
<gene>
    <name evidence="4" type="ORF">SAMN02745977_01117</name>
</gene>
<dbReference type="InterPro" id="IPR025194">
    <property type="entry name" value="RodZ-like_C"/>
</dbReference>
<evidence type="ECO:0000259" key="3">
    <source>
        <dbReference type="Pfam" id="PF13464"/>
    </source>
</evidence>
<feature type="region of interest" description="Disordered" evidence="1">
    <location>
        <begin position="177"/>
        <end position="203"/>
    </location>
</feature>
<protein>
    <submittedName>
        <fullName evidence="4">Cytoskeleton protein RodZ</fullName>
    </submittedName>
</protein>
<dbReference type="Pfam" id="PF13464">
    <property type="entry name" value="RodZ_C"/>
    <property type="match status" value="1"/>
</dbReference>
<feature type="compositionally biased region" description="Low complexity" evidence="1">
    <location>
        <begin position="191"/>
        <end position="203"/>
    </location>
</feature>
<keyword evidence="2" id="KW-0472">Membrane</keyword>
<proteinExistence type="predicted"/>
<dbReference type="OrthoDB" id="5293433at2"/>
<keyword evidence="2" id="KW-0812">Transmembrane</keyword>
<dbReference type="InterPro" id="IPR010982">
    <property type="entry name" value="Lambda_DNA-bd_dom_sf"/>
</dbReference>
<feature type="domain" description="Cytoskeleton protein RodZ-like C-terminal" evidence="3">
    <location>
        <begin position="224"/>
        <end position="296"/>
    </location>
</feature>
<evidence type="ECO:0000256" key="1">
    <source>
        <dbReference type="SAM" id="MobiDB-lite"/>
    </source>
</evidence>
<evidence type="ECO:0000313" key="4">
    <source>
        <dbReference type="EMBL" id="SEN33095.1"/>
    </source>
</evidence>
<keyword evidence="5" id="KW-1185">Reference proteome</keyword>
<evidence type="ECO:0000313" key="5">
    <source>
        <dbReference type="Proteomes" id="UP000199531"/>
    </source>
</evidence>
<dbReference type="Gene3D" id="1.10.260.40">
    <property type="entry name" value="lambda repressor-like DNA-binding domains"/>
    <property type="match status" value="1"/>
</dbReference>
<accession>A0A1H8FNC2</accession>
<organism evidence="4 5">
    <name type="scientific">Brachymonas denitrificans DSM 15123</name>
    <dbReference type="NCBI Taxonomy" id="1121117"/>
    <lineage>
        <taxon>Bacteria</taxon>
        <taxon>Pseudomonadati</taxon>
        <taxon>Pseudomonadota</taxon>
        <taxon>Betaproteobacteria</taxon>
        <taxon>Burkholderiales</taxon>
        <taxon>Comamonadaceae</taxon>
        <taxon>Brachymonas</taxon>
    </lineage>
</organism>
<dbReference type="Pfam" id="PF13413">
    <property type="entry name" value="HTH_25"/>
    <property type="match status" value="1"/>
</dbReference>
<dbReference type="PANTHER" id="PTHR34475:SF1">
    <property type="entry name" value="CYTOSKELETON PROTEIN RODZ"/>
    <property type="match status" value="1"/>
</dbReference>
<dbReference type="Proteomes" id="UP000199531">
    <property type="component" value="Unassembled WGS sequence"/>
</dbReference>
<dbReference type="STRING" id="1121117.SAMN02745977_01117"/>
<dbReference type="EMBL" id="FOCW01000001">
    <property type="protein sequence ID" value="SEN33095.1"/>
    <property type="molecule type" value="Genomic_DNA"/>
</dbReference>
<reference evidence="4 5" key="1">
    <citation type="submission" date="2016-10" db="EMBL/GenBank/DDBJ databases">
        <authorList>
            <person name="de Groot N.N."/>
        </authorList>
    </citation>
    <scope>NUCLEOTIDE SEQUENCE [LARGE SCALE GENOMIC DNA]</scope>
    <source>
        <strain evidence="4 5">DSM 15123</strain>
    </source>
</reference>
<sequence>MNQAVKASYQFDASQTPGQMLRGLREHAGVELEVLAAALKVPPQKIDALEQDNLTSLPAYFARGLAANICRYLEADPHPVLAKMPDGKPRIATDDESINAPFSPHRFGSGMRSGGVPAWALAGAGLLAVGALVLFLYPTLSSKLGGASSAASAASAVDAASVQTTPADGAATNLQAQPAAPSNLQPAPAVAPSNLQPAPAAPAASAPDAAASAVAAAPAGEGLTFRAVGETWVQVRSPAGKTLYERTLKAGESEQVAIAAYPVRVTIGRAENVQLTDRGQPFDMASVASIGVARFELK</sequence>
<evidence type="ECO:0000256" key="2">
    <source>
        <dbReference type="SAM" id="Phobius"/>
    </source>
</evidence>
<dbReference type="RefSeq" id="WP_091814860.1">
    <property type="nucleotide sequence ID" value="NZ_FOCW01000001.1"/>
</dbReference>
<dbReference type="InterPro" id="IPR050400">
    <property type="entry name" value="Bact_Cytoskel_RodZ"/>
</dbReference>
<name>A0A1H8FNC2_9BURK</name>
<dbReference type="AlphaFoldDB" id="A0A1H8FNC2"/>
<feature type="transmembrane region" description="Helical" evidence="2">
    <location>
        <begin position="116"/>
        <end position="137"/>
    </location>
</feature>
<dbReference type="PANTHER" id="PTHR34475">
    <property type="match status" value="1"/>
</dbReference>